<sequence>MYHNWVETEAQVKGYPNNHHKSYSIEKAEEAYRNWLSEYSIGSASVHSADSSNSFCSIGSSRQSSNRCTMMALELMEAEREHVFVFEHFPSLLREVTGGVHIDDVYLMDIPLILV</sequence>
<dbReference type="Gene3D" id="3.40.970.10">
    <property type="entry name" value="Ribonuclease H1, N-terminal domain"/>
    <property type="match status" value="1"/>
</dbReference>
<accession>A0ABQ8IGV6</accession>
<protein>
    <recommendedName>
        <fullName evidence="1">Ribonuclease H1 N-terminal domain-containing protein</fullName>
    </recommendedName>
</protein>
<organism evidence="2 3">
    <name type="scientific">Xanthoceras sorbifolium</name>
    <dbReference type="NCBI Taxonomy" id="99658"/>
    <lineage>
        <taxon>Eukaryota</taxon>
        <taxon>Viridiplantae</taxon>
        <taxon>Streptophyta</taxon>
        <taxon>Embryophyta</taxon>
        <taxon>Tracheophyta</taxon>
        <taxon>Spermatophyta</taxon>
        <taxon>Magnoliopsida</taxon>
        <taxon>eudicotyledons</taxon>
        <taxon>Gunneridae</taxon>
        <taxon>Pentapetalae</taxon>
        <taxon>rosids</taxon>
        <taxon>malvids</taxon>
        <taxon>Sapindales</taxon>
        <taxon>Sapindaceae</taxon>
        <taxon>Xanthoceroideae</taxon>
        <taxon>Xanthoceras</taxon>
    </lineage>
</organism>
<dbReference type="Proteomes" id="UP000827721">
    <property type="component" value="Unassembled WGS sequence"/>
</dbReference>
<keyword evidence="3" id="KW-1185">Reference proteome</keyword>
<reference evidence="2 3" key="1">
    <citation type="submission" date="2021-02" db="EMBL/GenBank/DDBJ databases">
        <title>Plant Genome Project.</title>
        <authorList>
            <person name="Zhang R.-G."/>
        </authorList>
    </citation>
    <scope>NUCLEOTIDE SEQUENCE [LARGE SCALE GENOMIC DNA]</scope>
    <source>
        <tissue evidence="2">Leaves</tissue>
    </source>
</reference>
<dbReference type="InterPro" id="IPR011320">
    <property type="entry name" value="RNase_H1_N"/>
</dbReference>
<evidence type="ECO:0000313" key="2">
    <source>
        <dbReference type="EMBL" id="KAH7575880.1"/>
    </source>
</evidence>
<dbReference type="EMBL" id="JAFEMO010000002">
    <property type="protein sequence ID" value="KAH7575880.1"/>
    <property type="molecule type" value="Genomic_DNA"/>
</dbReference>
<evidence type="ECO:0000313" key="3">
    <source>
        <dbReference type="Proteomes" id="UP000827721"/>
    </source>
</evidence>
<dbReference type="InterPro" id="IPR037056">
    <property type="entry name" value="RNase_H1_N_sf"/>
</dbReference>
<dbReference type="Pfam" id="PF01693">
    <property type="entry name" value="Cauli_VI"/>
    <property type="match status" value="1"/>
</dbReference>
<name>A0ABQ8IGV6_9ROSI</name>
<proteinExistence type="predicted"/>
<feature type="domain" description="Ribonuclease H1 N-terminal" evidence="1">
    <location>
        <begin position="2"/>
        <end position="27"/>
    </location>
</feature>
<evidence type="ECO:0000259" key="1">
    <source>
        <dbReference type="Pfam" id="PF01693"/>
    </source>
</evidence>
<gene>
    <name evidence="2" type="ORF">JRO89_XS02G0240600</name>
</gene>
<comment type="caution">
    <text evidence="2">The sequence shown here is derived from an EMBL/GenBank/DDBJ whole genome shotgun (WGS) entry which is preliminary data.</text>
</comment>